<gene>
    <name evidence="1" type="ORF">Mal52_35110</name>
</gene>
<keyword evidence="2" id="KW-1185">Reference proteome</keyword>
<evidence type="ECO:0000313" key="1">
    <source>
        <dbReference type="EMBL" id="QDU45023.1"/>
    </source>
</evidence>
<proteinExistence type="predicted"/>
<dbReference type="KEGG" id="sdyn:Mal52_35110"/>
<dbReference type="RefSeq" id="WP_145377332.1">
    <property type="nucleotide sequence ID" value="NZ_CAXBED010000408.1"/>
</dbReference>
<reference evidence="1 2" key="1">
    <citation type="submission" date="2019-02" db="EMBL/GenBank/DDBJ databases">
        <title>Deep-cultivation of Planctomycetes and their phenomic and genomic characterization uncovers novel biology.</title>
        <authorList>
            <person name="Wiegand S."/>
            <person name="Jogler M."/>
            <person name="Boedeker C."/>
            <person name="Pinto D."/>
            <person name="Vollmers J."/>
            <person name="Rivas-Marin E."/>
            <person name="Kohn T."/>
            <person name="Peeters S.H."/>
            <person name="Heuer A."/>
            <person name="Rast P."/>
            <person name="Oberbeckmann S."/>
            <person name="Bunk B."/>
            <person name="Jeske O."/>
            <person name="Meyerdierks A."/>
            <person name="Storesund J.E."/>
            <person name="Kallscheuer N."/>
            <person name="Luecker S."/>
            <person name="Lage O.M."/>
            <person name="Pohl T."/>
            <person name="Merkel B.J."/>
            <person name="Hornburger P."/>
            <person name="Mueller R.-W."/>
            <person name="Bruemmer F."/>
            <person name="Labrenz M."/>
            <person name="Spormann A.M."/>
            <person name="Op den Camp H."/>
            <person name="Overmann J."/>
            <person name="Amann R."/>
            <person name="Jetten M.S.M."/>
            <person name="Mascher T."/>
            <person name="Medema M.H."/>
            <person name="Devos D.P."/>
            <person name="Kaster A.-K."/>
            <person name="Ovreas L."/>
            <person name="Rohde M."/>
            <person name="Galperin M.Y."/>
            <person name="Jogler C."/>
        </authorList>
    </citation>
    <scope>NUCLEOTIDE SEQUENCE [LARGE SCALE GENOMIC DNA]</scope>
    <source>
        <strain evidence="1 2">Mal52</strain>
    </source>
</reference>
<name>A0A517ZRF6_9PLAN</name>
<accession>A0A517ZRF6</accession>
<sequence length="95" mass="10824">MNDDQTAADLILKLMGREIVIDVSSSYVYAGTLVEQDHRYLVLESADVHDLRDTATTRELYVVDTRRHGIRANRQRVLVRRAEIVSLSALEDVLI</sequence>
<evidence type="ECO:0000313" key="2">
    <source>
        <dbReference type="Proteomes" id="UP000319383"/>
    </source>
</evidence>
<protein>
    <submittedName>
        <fullName evidence="1">Uncharacterized protein</fullName>
    </submittedName>
</protein>
<dbReference type="AlphaFoldDB" id="A0A517ZRF6"/>
<organism evidence="1 2">
    <name type="scientific">Symmachiella dynata</name>
    <dbReference type="NCBI Taxonomy" id="2527995"/>
    <lineage>
        <taxon>Bacteria</taxon>
        <taxon>Pseudomonadati</taxon>
        <taxon>Planctomycetota</taxon>
        <taxon>Planctomycetia</taxon>
        <taxon>Planctomycetales</taxon>
        <taxon>Planctomycetaceae</taxon>
        <taxon>Symmachiella</taxon>
    </lineage>
</organism>
<dbReference type="Proteomes" id="UP000319383">
    <property type="component" value="Chromosome"/>
</dbReference>
<dbReference type="OrthoDB" id="286892at2"/>
<dbReference type="EMBL" id="CP036276">
    <property type="protein sequence ID" value="QDU45023.1"/>
    <property type="molecule type" value="Genomic_DNA"/>
</dbReference>